<name>R0KX95_NOSB1</name>
<dbReference type="OrthoDB" id="2191243at2759"/>
<feature type="region of interest" description="Disordered" evidence="1">
    <location>
        <begin position="115"/>
        <end position="151"/>
    </location>
</feature>
<sequence>MVSNEKNEDKIDKRIEDEIKQIKEDKDVIDFMNIVDQVIVKVGNEVSLESDEINESNRIQSNSDESFYEKRVADVNNLEEETHERLEELNTIIREEVDEEELLNVVSESIEDLKPFENPKDDELFSNGKNDDNKDDLHDVNNKQKNIENNSKNNKKNVIIMTTDLIKGLPLPYTNDLRIKKYPGLIYINLSSIERYMSTNHNVKSVNVRLESNDLIYETPEFKESSRIPLDTLVYFNIRNMDSPVRLRLILQKNIHDKEDLTKVLKVCETEIVIDRQTIEKIHNKLTDYECFWSPYTSNNSFKNFFNFLRTQWQTRGQLKRV</sequence>
<proteinExistence type="predicted"/>
<dbReference type="AlphaFoldDB" id="R0KX95"/>
<accession>R0KX95</accession>
<evidence type="ECO:0000256" key="1">
    <source>
        <dbReference type="SAM" id="MobiDB-lite"/>
    </source>
</evidence>
<dbReference type="HOGENOM" id="CLU_863551_0_0_1"/>
<reference evidence="2 3" key="1">
    <citation type="journal article" date="2013" name="BMC Genomics">
        <title>Comparative genomics of parasitic silkworm microsporidia reveal an association between genome expansion and host adaptation.</title>
        <authorList>
            <person name="Pan G."/>
            <person name="Xu J."/>
            <person name="Li T."/>
            <person name="Xia Q."/>
            <person name="Liu S.L."/>
            <person name="Zhang G."/>
            <person name="Li S."/>
            <person name="Li C."/>
            <person name="Liu H."/>
            <person name="Yang L."/>
            <person name="Liu T."/>
            <person name="Zhang X."/>
            <person name="Wu Z."/>
            <person name="Fan W."/>
            <person name="Dang X."/>
            <person name="Xiang H."/>
            <person name="Tao M."/>
            <person name="Li Y."/>
            <person name="Hu J."/>
            <person name="Li Z."/>
            <person name="Lin L."/>
            <person name="Luo J."/>
            <person name="Geng L."/>
            <person name="Wang L."/>
            <person name="Long M."/>
            <person name="Wan Y."/>
            <person name="He N."/>
            <person name="Zhang Z."/>
            <person name="Lu C."/>
            <person name="Keeling P.J."/>
            <person name="Wang J."/>
            <person name="Xiang Z."/>
            <person name="Zhou Z."/>
        </authorList>
    </citation>
    <scope>NUCLEOTIDE SEQUENCE [LARGE SCALE GENOMIC DNA]</scope>
    <source>
        <strain evidence="3">CQ1 / CVCC 102059</strain>
    </source>
</reference>
<organism evidence="2 3">
    <name type="scientific">Nosema bombycis (strain CQ1 / CVCC 102059)</name>
    <name type="common">Microsporidian parasite</name>
    <name type="synonym">Pebrine of silkworm</name>
    <dbReference type="NCBI Taxonomy" id="578461"/>
    <lineage>
        <taxon>Eukaryota</taxon>
        <taxon>Fungi</taxon>
        <taxon>Fungi incertae sedis</taxon>
        <taxon>Microsporidia</taxon>
        <taxon>Nosematidae</taxon>
        <taxon>Nosema</taxon>
    </lineage>
</organism>
<dbReference type="Proteomes" id="UP000016927">
    <property type="component" value="Unassembled WGS sequence"/>
</dbReference>
<feature type="compositionally biased region" description="Basic and acidic residues" evidence="1">
    <location>
        <begin position="115"/>
        <end position="146"/>
    </location>
</feature>
<keyword evidence="3" id="KW-1185">Reference proteome</keyword>
<dbReference type="EMBL" id="KB908921">
    <property type="protein sequence ID" value="EOB14832.1"/>
    <property type="molecule type" value="Genomic_DNA"/>
</dbReference>
<gene>
    <name evidence="2" type="ORF">NBO_13g0009</name>
</gene>
<protein>
    <submittedName>
        <fullName evidence="2">Uncharacterized protein</fullName>
    </submittedName>
</protein>
<evidence type="ECO:0000313" key="2">
    <source>
        <dbReference type="EMBL" id="EOB14832.1"/>
    </source>
</evidence>
<evidence type="ECO:0000313" key="3">
    <source>
        <dbReference type="Proteomes" id="UP000016927"/>
    </source>
</evidence>
<dbReference type="VEuPathDB" id="MicrosporidiaDB:NBO_13g0009"/>